<gene>
    <name evidence="1" type="ORF">NPIL_423511</name>
</gene>
<keyword evidence="2" id="KW-1185">Reference proteome</keyword>
<protein>
    <submittedName>
        <fullName evidence="1">Uncharacterized protein</fullName>
    </submittedName>
</protein>
<evidence type="ECO:0000313" key="2">
    <source>
        <dbReference type="Proteomes" id="UP000887013"/>
    </source>
</evidence>
<accession>A0A8X6QVA5</accession>
<evidence type="ECO:0000313" key="1">
    <source>
        <dbReference type="EMBL" id="GFU38250.1"/>
    </source>
</evidence>
<organism evidence="1 2">
    <name type="scientific">Nephila pilipes</name>
    <name type="common">Giant wood spider</name>
    <name type="synonym">Nephila maculata</name>
    <dbReference type="NCBI Taxonomy" id="299642"/>
    <lineage>
        <taxon>Eukaryota</taxon>
        <taxon>Metazoa</taxon>
        <taxon>Ecdysozoa</taxon>
        <taxon>Arthropoda</taxon>
        <taxon>Chelicerata</taxon>
        <taxon>Arachnida</taxon>
        <taxon>Araneae</taxon>
        <taxon>Araneomorphae</taxon>
        <taxon>Entelegynae</taxon>
        <taxon>Araneoidea</taxon>
        <taxon>Nephilidae</taxon>
        <taxon>Nephila</taxon>
    </lineage>
</organism>
<dbReference type="AlphaFoldDB" id="A0A8X6QVA5"/>
<sequence>MPQQKPPVASWWGETGLKVSCEAVHCDESLSLFAASGGSAFTGIQTLEDFNLSTVGETATKSPHLFLAVPFSQLGRKLSSCLFWAIQREYISFPWFGEAAAL</sequence>
<dbReference type="Proteomes" id="UP000887013">
    <property type="component" value="Unassembled WGS sequence"/>
</dbReference>
<proteinExistence type="predicted"/>
<dbReference type="EMBL" id="BMAW01084345">
    <property type="protein sequence ID" value="GFU38250.1"/>
    <property type="molecule type" value="Genomic_DNA"/>
</dbReference>
<name>A0A8X6QVA5_NEPPI</name>
<comment type="caution">
    <text evidence="1">The sequence shown here is derived from an EMBL/GenBank/DDBJ whole genome shotgun (WGS) entry which is preliminary data.</text>
</comment>
<reference evidence="1" key="1">
    <citation type="submission" date="2020-08" db="EMBL/GenBank/DDBJ databases">
        <title>Multicomponent nature underlies the extraordinary mechanical properties of spider dragline silk.</title>
        <authorList>
            <person name="Kono N."/>
            <person name="Nakamura H."/>
            <person name="Mori M."/>
            <person name="Yoshida Y."/>
            <person name="Ohtoshi R."/>
            <person name="Malay A.D."/>
            <person name="Moran D.A.P."/>
            <person name="Tomita M."/>
            <person name="Numata K."/>
            <person name="Arakawa K."/>
        </authorList>
    </citation>
    <scope>NUCLEOTIDE SEQUENCE</scope>
</reference>